<reference evidence="3" key="1">
    <citation type="submission" date="2018-12" db="EMBL/GenBank/DDBJ databases">
        <title>Complete genome sequence of an uncultured bacterium of the candidate phylum Bipolaricaulota.</title>
        <authorList>
            <person name="Kadnikov V.V."/>
            <person name="Mardanov A.V."/>
            <person name="Beletsky A.V."/>
            <person name="Frank Y.A."/>
            <person name="Karnachuk O.V."/>
            <person name="Ravin N.V."/>
        </authorList>
    </citation>
    <scope>NUCLEOTIDE SEQUENCE [LARGE SCALE GENOMIC DNA]</scope>
</reference>
<sequence length="44" mass="4837">MRGEKGVGITARPQGTKPFVLNELSTDHGPRMTDLGPEEVVRCR</sequence>
<feature type="region of interest" description="Disordered" evidence="1">
    <location>
        <begin position="21"/>
        <end position="44"/>
    </location>
</feature>
<dbReference type="AlphaFoldDB" id="A0A410FSK3"/>
<organism evidence="2 3">
    <name type="scientific">Bipolaricaulis sibiricus</name>
    <dbReference type="NCBI Taxonomy" id="2501609"/>
    <lineage>
        <taxon>Bacteria</taxon>
        <taxon>Candidatus Bipolaricaulota</taxon>
        <taxon>Candidatus Bipolaricaulia</taxon>
        <taxon>Candidatus Bipolaricaulales</taxon>
        <taxon>Candidatus Bipolaricaulaceae</taxon>
        <taxon>Candidatus Bipolaricaulis</taxon>
    </lineage>
</organism>
<evidence type="ECO:0000313" key="2">
    <source>
        <dbReference type="EMBL" id="QAA75910.1"/>
    </source>
</evidence>
<accession>A0A410FSK3</accession>
<dbReference type="KEGG" id="bih:BIP78_0142"/>
<name>A0A410FSK3_BIPS1</name>
<gene>
    <name evidence="2" type="ORF">BIP78_0142</name>
</gene>
<protein>
    <submittedName>
        <fullName evidence="2">Uncharacterized protein</fullName>
    </submittedName>
</protein>
<dbReference type="EMBL" id="CP034928">
    <property type="protein sequence ID" value="QAA75910.1"/>
    <property type="molecule type" value="Genomic_DNA"/>
</dbReference>
<evidence type="ECO:0000313" key="3">
    <source>
        <dbReference type="Proteomes" id="UP000287233"/>
    </source>
</evidence>
<evidence type="ECO:0000256" key="1">
    <source>
        <dbReference type="SAM" id="MobiDB-lite"/>
    </source>
</evidence>
<proteinExistence type="predicted"/>
<dbReference type="Proteomes" id="UP000287233">
    <property type="component" value="Chromosome"/>
</dbReference>